<evidence type="ECO:0000256" key="2">
    <source>
        <dbReference type="ARBA" id="ARBA00023125"/>
    </source>
</evidence>
<dbReference type="CDD" id="cd05013">
    <property type="entry name" value="SIS_RpiR"/>
    <property type="match status" value="1"/>
</dbReference>
<dbReference type="AlphaFoldDB" id="A0A3P3QYZ8"/>
<feature type="domain" description="HTH rpiR-type" evidence="4">
    <location>
        <begin position="1"/>
        <end position="77"/>
    </location>
</feature>
<evidence type="ECO:0000256" key="1">
    <source>
        <dbReference type="ARBA" id="ARBA00023015"/>
    </source>
</evidence>
<dbReference type="InterPro" id="IPR047640">
    <property type="entry name" value="RpiR-like"/>
</dbReference>
<dbReference type="Pfam" id="PF01418">
    <property type="entry name" value="HTH_6"/>
    <property type="match status" value="1"/>
</dbReference>
<gene>
    <name evidence="6" type="ORF">EHV10_00040</name>
</gene>
<dbReference type="InterPro" id="IPR000281">
    <property type="entry name" value="HTH_RpiR"/>
</dbReference>
<evidence type="ECO:0000259" key="4">
    <source>
        <dbReference type="PROSITE" id="PS51071"/>
    </source>
</evidence>
<reference evidence="6 7" key="1">
    <citation type="submission" date="2018-11" db="EMBL/GenBank/DDBJ databases">
        <title>Genome sequencing of Lachnoanaerobaculum sp. KCOM 2030 (= ChDC B114).</title>
        <authorList>
            <person name="Kook J.-K."/>
            <person name="Park S.-N."/>
            <person name="Lim Y.K."/>
        </authorList>
    </citation>
    <scope>NUCLEOTIDE SEQUENCE [LARGE SCALE GENOMIC DNA]</scope>
    <source>
        <strain evidence="6 7">KCOM 2030</strain>
    </source>
</reference>
<dbReference type="RefSeq" id="WP_128672778.1">
    <property type="nucleotide sequence ID" value="NZ_RRCO01000001.1"/>
</dbReference>
<dbReference type="PANTHER" id="PTHR30514">
    <property type="entry name" value="GLUCOKINASE"/>
    <property type="match status" value="1"/>
</dbReference>
<organism evidence="6 7">
    <name type="scientific">Lachnoanaerobaculum gingivalis</name>
    <dbReference type="NCBI Taxonomy" id="2490855"/>
    <lineage>
        <taxon>Bacteria</taxon>
        <taxon>Bacillati</taxon>
        <taxon>Bacillota</taxon>
        <taxon>Clostridia</taxon>
        <taxon>Lachnospirales</taxon>
        <taxon>Lachnospiraceae</taxon>
        <taxon>Lachnoanaerobaculum</taxon>
    </lineage>
</organism>
<dbReference type="InterPro" id="IPR036388">
    <property type="entry name" value="WH-like_DNA-bd_sf"/>
</dbReference>
<dbReference type="EMBL" id="RRCO01000001">
    <property type="protein sequence ID" value="RRJ26456.1"/>
    <property type="molecule type" value="Genomic_DNA"/>
</dbReference>
<keyword evidence="2" id="KW-0238">DNA-binding</keyword>
<protein>
    <submittedName>
        <fullName evidence="6">MurR/RpiR family transcriptional regulator</fullName>
    </submittedName>
</protein>
<dbReference type="GO" id="GO:1901135">
    <property type="term" value="P:carbohydrate derivative metabolic process"/>
    <property type="evidence" value="ECO:0007669"/>
    <property type="project" value="InterPro"/>
</dbReference>
<dbReference type="InterPro" id="IPR001347">
    <property type="entry name" value="SIS_dom"/>
</dbReference>
<dbReference type="SUPFAM" id="SSF46689">
    <property type="entry name" value="Homeodomain-like"/>
    <property type="match status" value="1"/>
</dbReference>
<dbReference type="PROSITE" id="PS51464">
    <property type="entry name" value="SIS"/>
    <property type="match status" value="1"/>
</dbReference>
<dbReference type="Gene3D" id="3.40.50.10490">
    <property type="entry name" value="Glucose-6-phosphate isomerase like protein, domain 1"/>
    <property type="match status" value="1"/>
</dbReference>
<dbReference type="OrthoDB" id="3684496at2"/>
<keyword evidence="7" id="KW-1185">Reference proteome</keyword>
<evidence type="ECO:0000259" key="5">
    <source>
        <dbReference type="PROSITE" id="PS51464"/>
    </source>
</evidence>
<dbReference type="InterPro" id="IPR035472">
    <property type="entry name" value="RpiR-like_SIS"/>
</dbReference>
<evidence type="ECO:0000313" key="6">
    <source>
        <dbReference type="EMBL" id="RRJ26456.1"/>
    </source>
</evidence>
<keyword evidence="1" id="KW-0805">Transcription regulation</keyword>
<dbReference type="GO" id="GO:0003677">
    <property type="term" value="F:DNA binding"/>
    <property type="evidence" value="ECO:0007669"/>
    <property type="project" value="UniProtKB-KW"/>
</dbReference>
<dbReference type="GO" id="GO:0003700">
    <property type="term" value="F:DNA-binding transcription factor activity"/>
    <property type="evidence" value="ECO:0007669"/>
    <property type="project" value="InterPro"/>
</dbReference>
<comment type="caution">
    <text evidence="6">The sequence shown here is derived from an EMBL/GenBank/DDBJ whole genome shotgun (WGS) entry which is preliminary data.</text>
</comment>
<keyword evidence="3" id="KW-0804">Transcription</keyword>
<dbReference type="InterPro" id="IPR046348">
    <property type="entry name" value="SIS_dom_sf"/>
</dbReference>
<dbReference type="SUPFAM" id="SSF53697">
    <property type="entry name" value="SIS domain"/>
    <property type="match status" value="1"/>
</dbReference>
<dbReference type="GO" id="GO:0097367">
    <property type="term" value="F:carbohydrate derivative binding"/>
    <property type="evidence" value="ECO:0007669"/>
    <property type="project" value="InterPro"/>
</dbReference>
<accession>A0A3P3QYZ8</accession>
<name>A0A3P3QYZ8_9FIRM</name>
<dbReference type="InterPro" id="IPR009057">
    <property type="entry name" value="Homeodomain-like_sf"/>
</dbReference>
<dbReference type="PANTHER" id="PTHR30514:SF1">
    <property type="entry name" value="HTH-TYPE TRANSCRIPTIONAL REGULATOR HEXR-RELATED"/>
    <property type="match status" value="1"/>
</dbReference>
<proteinExistence type="predicted"/>
<dbReference type="PROSITE" id="PS51071">
    <property type="entry name" value="HTH_RPIR"/>
    <property type="match status" value="1"/>
</dbReference>
<dbReference type="Proteomes" id="UP000272490">
    <property type="component" value="Unassembled WGS sequence"/>
</dbReference>
<dbReference type="Gene3D" id="1.10.10.10">
    <property type="entry name" value="Winged helix-like DNA-binding domain superfamily/Winged helix DNA-binding domain"/>
    <property type="match status" value="1"/>
</dbReference>
<sequence>MDIVLQIKEEYSKLTKSEQRVADYFIDNYKDAINLSTQSIAAITKTSPATVIRFVKSLEFDGIQQLKLALAADLDSDKDYTGCEIIHPEDELEDIIEKNKINLINSIEKLYALMDISLIEEAIDAIDNARKIYLFGVGASGIVCYDVNYKLSRIGKDVVFNNDIHLQLVNLNFIKKEDACVCISYSGNTKETVLVAEIAKRAGAKTIGICCFGKNELSKICDITLRVPHDERELRLGAISSRNTTLTLLDMIYLAISHRHYPEVLEDIEATRDLIKKLRE</sequence>
<evidence type="ECO:0000313" key="7">
    <source>
        <dbReference type="Proteomes" id="UP000272490"/>
    </source>
</evidence>
<dbReference type="Pfam" id="PF01380">
    <property type="entry name" value="SIS"/>
    <property type="match status" value="1"/>
</dbReference>
<evidence type="ECO:0000256" key="3">
    <source>
        <dbReference type="ARBA" id="ARBA00023163"/>
    </source>
</evidence>
<feature type="domain" description="SIS" evidence="5">
    <location>
        <begin position="122"/>
        <end position="262"/>
    </location>
</feature>